<evidence type="ECO:0000259" key="5">
    <source>
        <dbReference type="Pfam" id="PF00155"/>
    </source>
</evidence>
<dbReference type="PANTHER" id="PTHR42885">
    <property type="entry name" value="HISTIDINOL-PHOSPHATE AMINOTRANSFERASE-RELATED"/>
    <property type="match status" value="1"/>
</dbReference>
<sequence length="343" mass="37764">MTAAPDLRIVVESPPFGVDLTESHAVLPDEFKNAVLHRVGRLDWARYPARQQQAVLERIAAHYLVSPQELILTRGASEGLRTSFQLLKNHSRSVLLPVPGFFGFRDIATSLQLSTQDFDASNGFAGLAKHLERGTRDHVPVLCSPNNPTGHVIDLGTLARVCELGPAPISAVVDLTYDAFTDHPLQHHLRRLVDRGAVSCLTASKTFALAGARAGLLIGPAATIRSLTRIQDRFPLDYFQLAVIDTLFAPEWSNLRAEIVDSTKTLRDSVVRLLHRVFPKDHVLPANANFVCVRYDAGLPENFVREVVGSAACKWFADERLLRFTVNPRTATGLSDITARLAL</sequence>
<keyword evidence="4" id="KW-0663">Pyridoxal phosphate</keyword>
<dbReference type="InterPro" id="IPR004839">
    <property type="entry name" value="Aminotransferase_I/II_large"/>
</dbReference>
<dbReference type="CDD" id="cd00609">
    <property type="entry name" value="AAT_like"/>
    <property type="match status" value="1"/>
</dbReference>
<dbReference type="RefSeq" id="WP_090011056.1">
    <property type="nucleotide sequence ID" value="NZ_FNET01000016.1"/>
</dbReference>
<dbReference type="AlphaFoldDB" id="A0A1G9Q3W1"/>
<gene>
    <name evidence="6" type="ORF">SAMN04488074_11620</name>
</gene>
<dbReference type="PANTHER" id="PTHR42885:SF2">
    <property type="entry name" value="HISTIDINOL-PHOSPHATE AMINOTRANSFERASE"/>
    <property type="match status" value="1"/>
</dbReference>
<evidence type="ECO:0000256" key="4">
    <source>
        <dbReference type="ARBA" id="ARBA00022898"/>
    </source>
</evidence>
<dbReference type="GO" id="GO:0030170">
    <property type="term" value="F:pyridoxal phosphate binding"/>
    <property type="evidence" value="ECO:0007669"/>
    <property type="project" value="InterPro"/>
</dbReference>
<comment type="cofactor">
    <cofactor evidence="1">
        <name>pyridoxal 5'-phosphate</name>
        <dbReference type="ChEBI" id="CHEBI:597326"/>
    </cofactor>
</comment>
<dbReference type="Gene3D" id="3.90.1150.10">
    <property type="entry name" value="Aspartate Aminotransferase, domain 1"/>
    <property type="match status" value="1"/>
</dbReference>
<evidence type="ECO:0000256" key="3">
    <source>
        <dbReference type="ARBA" id="ARBA00022679"/>
    </source>
</evidence>
<dbReference type="InterPro" id="IPR015421">
    <property type="entry name" value="PyrdxlP-dep_Trfase_major"/>
</dbReference>
<evidence type="ECO:0000256" key="1">
    <source>
        <dbReference type="ARBA" id="ARBA00001933"/>
    </source>
</evidence>
<dbReference type="InterPro" id="IPR015424">
    <property type="entry name" value="PyrdxlP-dep_Trfase"/>
</dbReference>
<evidence type="ECO:0000256" key="2">
    <source>
        <dbReference type="ARBA" id="ARBA00022576"/>
    </source>
</evidence>
<evidence type="ECO:0000313" key="7">
    <source>
        <dbReference type="Proteomes" id="UP000199682"/>
    </source>
</evidence>
<dbReference type="Pfam" id="PF00155">
    <property type="entry name" value="Aminotran_1_2"/>
    <property type="match status" value="1"/>
</dbReference>
<reference evidence="7" key="1">
    <citation type="submission" date="2016-10" db="EMBL/GenBank/DDBJ databases">
        <authorList>
            <person name="Varghese N."/>
            <person name="Submissions S."/>
        </authorList>
    </citation>
    <scope>NUCLEOTIDE SEQUENCE [LARGE SCALE GENOMIC DNA]</scope>
    <source>
        <strain evidence="7">DSM 44796</strain>
    </source>
</reference>
<keyword evidence="3 6" id="KW-0808">Transferase</keyword>
<proteinExistence type="predicted"/>
<keyword evidence="2 6" id="KW-0032">Aminotransferase</keyword>
<dbReference type="InterPro" id="IPR015422">
    <property type="entry name" value="PyrdxlP-dep_Trfase_small"/>
</dbReference>
<accession>A0A1G9Q3W1</accession>
<dbReference type="GO" id="GO:0008483">
    <property type="term" value="F:transaminase activity"/>
    <property type="evidence" value="ECO:0007669"/>
    <property type="project" value="UniProtKB-KW"/>
</dbReference>
<organism evidence="6 7">
    <name type="scientific">Lentzea albidocapillata subsp. violacea</name>
    <dbReference type="NCBI Taxonomy" id="128104"/>
    <lineage>
        <taxon>Bacteria</taxon>
        <taxon>Bacillati</taxon>
        <taxon>Actinomycetota</taxon>
        <taxon>Actinomycetes</taxon>
        <taxon>Pseudonocardiales</taxon>
        <taxon>Pseudonocardiaceae</taxon>
        <taxon>Lentzea</taxon>
    </lineage>
</organism>
<dbReference type="EMBL" id="FNET01000016">
    <property type="protein sequence ID" value="SDM05732.1"/>
    <property type="molecule type" value="Genomic_DNA"/>
</dbReference>
<protein>
    <submittedName>
        <fullName evidence="6">Histidinol-phosphate/aromatic aminotransferase or cobyric acid decarboxylase</fullName>
    </submittedName>
</protein>
<dbReference type="Proteomes" id="UP000199682">
    <property type="component" value="Unassembled WGS sequence"/>
</dbReference>
<dbReference type="Gene3D" id="3.40.640.10">
    <property type="entry name" value="Type I PLP-dependent aspartate aminotransferase-like (Major domain)"/>
    <property type="match status" value="1"/>
</dbReference>
<name>A0A1G9Q3W1_9PSEU</name>
<feature type="domain" description="Aminotransferase class I/classII large" evidence="5">
    <location>
        <begin position="43"/>
        <end position="294"/>
    </location>
</feature>
<evidence type="ECO:0000313" key="6">
    <source>
        <dbReference type="EMBL" id="SDM05732.1"/>
    </source>
</evidence>
<dbReference type="SUPFAM" id="SSF53383">
    <property type="entry name" value="PLP-dependent transferases"/>
    <property type="match status" value="1"/>
</dbReference>